<evidence type="ECO:0000256" key="3">
    <source>
        <dbReference type="ARBA" id="ARBA00023306"/>
    </source>
</evidence>
<dbReference type="RefSeq" id="WP_075733504.1">
    <property type="nucleotide sequence ID" value="NZ_CP009249.1"/>
</dbReference>
<feature type="region of interest" description="Disordered" evidence="5">
    <location>
        <begin position="27"/>
        <end position="62"/>
    </location>
</feature>
<dbReference type="PANTHER" id="PTHR35798">
    <property type="entry name" value="CELL DIVISION PROTEIN SEPF"/>
    <property type="match status" value="1"/>
</dbReference>
<dbReference type="EMBL" id="CP009249">
    <property type="protein sequence ID" value="APT92235.1"/>
    <property type="molecule type" value="Genomic_DNA"/>
</dbReference>
<dbReference type="STRING" id="161895.CPHO_04275"/>
<evidence type="ECO:0000313" key="7">
    <source>
        <dbReference type="Proteomes" id="UP000185491"/>
    </source>
</evidence>
<dbReference type="GO" id="GO:0000917">
    <property type="term" value="P:division septum assembly"/>
    <property type="evidence" value="ECO:0007669"/>
    <property type="project" value="UniProtKB-KW"/>
</dbReference>
<dbReference type="Pfam" id="PF04472">
    <property type="entry name" value="SepF"/>
    <property type="match status" value="1"/>
</dbReference>
<evidence type="ECO:0000256" key="1">
    <source>
        <dbReference type="ARBA" id="ARBA00022618"/>
    </source>
</evidence>
<keyword evidence="2" id="KW-0717">Septation</keyword>
<feature type="compositionally biased region" description="Basic and acidic residues" evidence="5">
    <location>
        <begin position="29"/>
        <end position="43"/>
    </location>
</feature>
<sequence>MSFFDRTKEFFGLQPVDVDSMEQEDAYYAEERTPVSTERRSAYESEGAVAYSPRTYERPEPARSFEPTIVPVSLSSYKEAMKIGQPFLDGDAVVFELTDADKTNARRLIDFSAGLVLAGKGEMKNLTSKMDTDRKVFAILPEDSSISRAELERAARLR</sequence>
<keyword evidence="1 6" id="KW-0132">Cell division</keyword>
<keyword evidence="7" id="KW-1185">Reference proteome</keyword>
<organism evidence="6 7">
    <name type="scientific">Corynebacterium phocae</name>
    <dbReference type="NCBI Taxonomy" id="161895"/>
    <lineage>
        <taxon>Bacteria</taxon>
        <taxon>Bacillati</taxon>
        <taxon>Actinomycetota</taxon>
        <taxon>Actinomycetes</taxon>
        <taxon>Mycobacteriales</taxon>
        <taxon>Corynebacteriaceae</taxon>
        <taxon>Corynebacterium</taxon>
    </lineage>
</organism>
<gene>
    <name evidence="6" type="ORF">CPHO_04275</name>
</gene>
<accession>A0A1L7D263</accession>
<evidence type="ECO:0000256" key="4">
    <source>
        <dbReference type="ARBA" id="ARBA00044936"/>
    </source>
</evidence>
<proteinExistence type="predicted"/>
<dbReference type="InterPro" id="IPR007561">
    <property type="entry name" value="Cell_div_SepF/SepF-rel"/>
</dbReference>
<dbReference type="PANTHER" id="PTHR35798:SF1">
    <property type="entry name" value="CELL DIVISION PROTEIN SEPF"/>
    <property type="match status" value="1"/>
</dbReference>
<evidence type="ECO:0000256" key="5">
    <source>
        <dbReference type="SAM" id="MobiDB-lite"/>
    </source>
</evidence>
<dbReference type="AlphaFoldDB" id="A0A1L7D263"/>
<comment type="function">
    <text evidence="4">Cell division protein that is part of the divisome complex and is recruited early to the Z-ring. Probably stimulates Z-ring formation, perhaps through the cross-linking of FtsZ protofilaments. Its function overlaps with FtsA.</text>
</comment>
<dbReference type="InterPro" id="IPR023052">
    <property type="entry name" value="Cell_div_SepF"/>
</dbReference>
<dbReference type="Gene3D" id="3.30.110.150">
    <property type="entry name" value="SepF-like protein"/>
    <property type="match status" value="1"/>
</dbReference>
<protein>
    <submittedName>
        <fullName evidence="6">Cell division protein SepF</fullName>
    </submittedName>
</protein>
<evidence type="ECO:0000256" key="2">
    <source>
        <dbReference type="ARBA" id="ARBA00023210"/>
    </source>
</evidence>
<evidence type="ECO:0000313" key="6">
    <source>
        <dbReference type="EMBL" id="APT92235.1"/>
    </source>
</evidence>
<keyword evidence="3" id="KW-0131">Cell cycle</keyword>
<dbReference type="Proteomes" id="UP000185491">
    <property type="component" value="Chromosome"/>
</dbReference>
<dbReference type="InterPro" id="IPR038594">
    <property type="entry name" value="SepF-like_sf"/>
</dbReference>
<dbReference type="OrthoDB" id="3731101at2"/>
<reference evidence="6 7" key="1">
    <citation type="submission" date="2014-08" db="EMBL/GenBank/DDBJ databases">
        <title>Complete genome sequence of Corynebacterium phocae M408/89/1(T)(=DSM 44612(T)), isolated from the common seal (Phoca vitulina).</title>
        <authorList>
            <person name="Ruckert C."/>
            <person name="Albersmeier A."/>
            <person name="Winkler A."/>
            <person name="Kalinowski J."/>
        </authorList>
    </citation>
    <scope>NUCLEOTIDE SEQUENCE [LARGE SCALE GENOMIC DNA]</scope>
    <source>
        <strain evidence="6 7">M408/89/1</strain>
    </source>
</reference>
<dbReference type="KEGG" id="cpho:CPHO_04275"/>
<name>A0A1L7D263_9CORY</name>